<dbReference type="SUPFAM" id="SSF53756">
    <property type="entry name" value="UDP-Glycosyltransferase/glycogen phosphorylase"/>
    <property type="match status" value="1"/>
</dbReference>
<evidence type="ECO:0000313" key="3">
    <source>
        <dbReference type="Proteomes" id="UP000284614"/>
    </source>
</evidence>
<dbReference type="Gene3D" id="3.40.50.2000">
    <property type="entry name" value="Glycogen Phosphorylase B"/>
    <property type="match status" value="1"/>
</dbReference>
<dbReference type="Proteomes" id="UP000284614">
    <property type="component" value="Unassembled WGS sequence"/>
</dbReference>
<sequence>MVVLIRCNDILSDPRAMKYVRYLQEKGIEHKFIGWDRDGKNIDLPNSVMWKERAEYNVGGFKAVKNRIGWMWFVYKQLCALKRKDAILHGCDIDSAFPAAFYKATHNNGNKLIFDVFDWFSAALYNQKWYVLTAFKLMEKYTTKRADRVILCEPERIEQIPFEIPSSKISVLPNIPFFDCSDFLTKDQEKQFNNNKITFSYVGGFSTDRCLFEIVSLAEKGIINLSIAGFGNAKLEERLLKDNGLYPNIRYYGRVKYEDGLNISYNSDIVYAMYQKVNPNNVYAAPNKYYEAMFLAKPIFSTKGTIVEKKVLQNNMGYVSDEKEEDILAVISRIDIDDALEKGENANKVWRETFCNYTRRYLEGEYLELKKLM</sequence>
<reference evidence="1" key="2">
    <citation type="submission" date="2022-12" db="EMBL/GenBank/DDBJ databases">
        <title>Development of a Multilocus Sequence Typing Scheme for Bacteroides fragilis Based on Whole Genome Sequencing Data and Clinical Application.</title>
        <authorList>
            <person name="Nielsen F.D."/>
            <person name="Justesen U.S."/>
        </authorList>
    </citation>
    <scope>NUCLEOTIDE SEQUENCE</scope>
    <source>
        <strain evidence="1">BF_BC_ODE_DK_2015_2</strain>
    </source>
</reference>
<dbReference type="Proteomes" id="UP001075704">
    <property type="component" value="Unassembled WGS sequence"/>
</dbReference>
<evidence type="ECO:0000313" key="2">
    <source>
        <dbReference type="EMBL" id="RGY67443.1"/>
    </source>
</evidence>
<dbReference type="EMBL" id="QSDG01000014">
    <property type="protein sequence ID" value="RGY67443.1"/>
    <property type="molecule type" value="Genomic_DNA"/>
</dbReference>
<evidence type="ECO:0000313" key="1">
    <source>
        <dbReference type="EMBL" id="MCZ2653860.1"/>
    </source>
</evidence>
<name>A0A3E5CJT4_BACFG</name>
<gene>
    <name evidence="2" type="ORF">DXA27_15220</name>
    <name evidence="1" type="ORF">O1422_06755</name>
</gene>
<protein>
    <submittedName>
        <fullName evidence="2">Capsule biosynthesis protein CapK</fullName>
    </submittedName>
</protein>
<dbReference type="RefSeq" id="WP_005808560.1">
    <property type="nucleotide sequence ID" value="NZ_CP119603.1"/>
</dbReference>
<reference evidence="2 3" key="1">
    <citation type="submission" date="2018-08" db="EMBL/GenBank/DDBJ databases">
        <title>A genome reference for cultivated species of the human gut microbiota.</title>
        <authorList>
            <person name="Zou Y."/>
            <person name="Xue W."/>
            <person name="Luo G."/>
        </authorList>
    </citation>
    <scope>NUCLEOTIDE SEQUENCE [LARGE SCALE GENOMIC DNA]</scope>
    <source>
        <strain evidence="2 3">OF01-1</strain>
    </source>
</reference>
<comment type="caution">
    <text evidence="2">The sequence shown here is derived from an EMBL/GenBank/DDBJ whole genome shotgun (WGS) entry which is preliminary data.</text>
</comment>
<proteinExistence type="predicted"/>
<dbReference type="AlphaFoldDB" id="A0A3E5CJT4"/>
<dbReference type="EMBL" id="JAPUAC010000004">
    <property type="protein sequence ID" value="MCZ2653860.1"/>
    <property type="molecule type" value="Genomic_DNA"/>
</dbReference>
<accession>A0A3E5CJT4</accession>
<organism evidence="2 3">
    <name type="scientific">Bacteroides fragilis</name>
    <dbReference type="NCBI Taxonomy" id="817"/>
    <lineage>
        <taxon>Bacteria</taxon>
        <taxon>Pseudomonadati</taxon>
        <taxon>Bacteroidota</taxon>
        <taxon>Bacteroidia</taxon>
        <taxon>Bacteroidales</taxon>
        <taxon>Bacteroidaceae</taxon>
        <taxon>Bacteroides</taxon>
    </lineage>
</organism>